<dbReference type="VEuPathDB" id="AmoebaDB:EIN_135080"/>
<dbReference type="Proteomes" id="UP000014680">
    <property type="component" value="Unassembled WGS sequence"/>
</dbReference>
<dbReference type="GeneID" id="14884941"/>
<evidence type="ECO:0000313" key="2">
    <source>
        <dbReference type="EMBL" id="ELP85924.1"/>
    </source>
</evidence>
<dbReference type="EMBL" id="KB207027">
    <property type="protein sequence ID" value="ELP85924.1"/>
    <property type="molecule type" value="Genomic_DNA"/>
</dbReference>
<proteinExistence type="predicted"/>
<evidence type="ECO:0000313" key="3">
    <source>
        <dbReference type="Proteomes" id="UP000014680"/>
    </source>
</evidence>
<reference evidence="2 3" key="1">
    <citation type="submission" date="2012-10" db="EMBL/GenBank/DDBJ databases">
        <authorList>
            <person name="Zafar N."/>
            <person name="Inman J."/>
            <person name="Hall N."/>
            <person name="Lorenzi H."/>
            <person name="Caler E."/>
        </authorList>
    </citation>
    <scope>NUCLEOTIDE SEQUENCE [LARGE SCALE GENOMIC DNA]</scope>
    <source>
        <strain evidence="2 3">IP1</strain>
    </source>
</reference>
<sequence>MAEVSTTVVAQQEVKTEVKEVTQKEVQGEEKKEVKATLEGQKDWKDMIAKTVVPVVPAAGAKAPEVVTETKPVAQSTFYKDKYNESDFVLMFMNPTQPLENWMVKELLENIDVKARGIRQGKTGKCYADFEDQETWLKVKALNGEQVGETTIFISDVPPRTDAPKNGTYSKDKKTQKPFNKKQGGFGQKHDQHPKKHEKTLEEKKKEEEIKKKKEEAKKKAEEKKVVLNEEEKDEGWEVCEKGAKQQKKKTTKKTHIDGIVKSKKFFDEA</sequence>
<dbReference type="OrthoDB" id="31520at2759"/>
<accession>A0A0A1U2Z2</accession>
<dbReference type="KEGG" id="eiv:EIN_135080"/>
<evidence type="ECO:0008006" key="4">
    <source>
        <dbReference type="Google" id="ProtNLM"/>
    </source>
</evidence>
<protein>
    <recommendedName>
        <fullName evidence="4">RRM domain-containing protein</fullName>
    </recommendedName>
</protein>
<dbReference type="OMA" id="TKKTHID"/>
<name>A0A0A1U2Z2_ENTIV</name>
<feature type="compositionally biased region" description="Basic and acidic residues" evidence="1">
    <location>
        <begin position="199"/>
        <end position="224"/>
    </location>
</feature>
<dbReference type="RefSeq" id="XP_004185270.1">
    <property type="nucleotide sequence ID" value="XM_004185222.1"/>
</dbReference>
<evidence type="ECO:0000256" key="1">
    <source>
        <dbReference type="SAM" id="MobiDB-lite"/>
    </source>
</evidence>
<keyword evidence="3" id="KW-1185">Reference proteome</keyword>
<dbReference type="AlphaFoldDB" id="A0A0A1U2Z2"/>
<gene>
    <name evidence="2" type="ORF">EIN_135080</name>
</gene>
<organism evidence="2 3">
    <name type="scientific">Entamoeba invadens IP1</name>
    <dbReference type="NCBI Taxonomy" id="370355"/>
    <lineage>
        <taxon>Eukaryota</taxon>
        <taxon>Amoebozoa</taxon>
        <taxon>Evosea</taxon>
        <taxon>Archamoebae</taxon>
        <taxon>Mastigamoebida</taxon>
        <taxon>Entamoebidae</taxon>
        <taxon>Entamoeba</taxon>
    </lineage>
</organism>
<feature type="region of interest" description="Disordered" evidence="1">
    <location>
        <begin position="156"/>
        <end position="224"/>
    </location>
</feature>